<evidence type="ECO:0000256" key="1">
    <source>
        <dbReference type="ARBA" id="ARBA00012417"/>
    </source>
</evidence>
<dbReference type="GO" id="GO:0006260">
    <property type="term" value="P:DNA replication"/>
    <property type="evidence" value="ECO:0007669"/>
    <property type="project" value="UniProtKB-KW"/>
</dbReference>
<name>A0A1F4ZZ15_9BACT</name>
<dbReference type="GO" id="GO:0008408">
    <property type="term" value="F:3'-5' exonuclease activity"/>
    <property type="evidence" value="ECO:0007669"/>
    <property type="project" value="InterPro"/>
</dbReference>
<evidence type="ECO:0000256" key="5">
    <source>
        <dbReference type="ARBA" id="ARBA00022932"/>
    </source>
</evidence>
<dbReference type="EC" id="2.7.7.7" evidence="1"/>
<protein>
    <recommendedName>
        <fullName evidence="1">DNA-directed DNA polymerase</fullName>
        <ecNumber evidence="1">2.7.7.7</ecNumber>
    </recommendedName>
</protein>
<dbReference type="Proteomes" id="UP000176424">
    <property type="component" value="Unassembled WGS sequence"/>
</dbReference>
<keyword evidence="3" id="KW-0548">Nucleotidyltransferase</keyword>
<dbReference type="AlphaFoldDB" id="A0A1F4ZZ15"/>
<dbReference type="InterPro" id="IPR011708">
    <property type="entry name" value="DNA_pol3_alpha_NTPase_dom"/>
</dbReference>
<accession>A0A1F4ZZ15</accession>
<feature type="domain" description="Polymerase/histidinol phosphatase N-terminal" evidence="7">
    <location>
        <begin position="6"/>
        <end position="73"/>
    </location>
</feature>
<dbReference type="SUPFAM" id="SSF160975">
    <property type="entry name" value="AF1531-like"/>
    <property type="match status" value="1"/>
</dbReference>
<dbReference type="InterPro" id="IPR004805">
    <property type="entry name" value="DnaE2/DnaE/PolC"/>
</dbReference>
<dbReference type="Gene3D" id="2.40.50.140">
    <property type="entry name" value="Nucleic acid-binding proteins"/>
    <property type="match status" value="1"/>
</dbReference>
<evidence type="ECO:0000313" key="9">
    <source>
        <dbReference type="Proteomes" id="UP000176424"/>
    </source>
</evidence>
<dbReference type="InterPro" id="IPR040982">
    <property type="entry name" value="DNA_pol3_finger"/>
</dbReference>
<dbReference type="PANTHER" id="PTHR32294">
    <property type="entry name" value="DNA POLYMERASE III SUBUNIT ALPHA"/>
    <property type="match status" value="1"/>
</dbReference>
<dbReference type="Gene3D" id="3.20.20.140">
    <property type="entry name" value="Metal-dependent hydrolases"/>
    <property type="match status" value="1"/>
</dbReference>
<dbReference type="InterPro" id="IPR029460">
    <property type="entry name" value="DNAPol_HHH"/>
</dbReference>
<dbReference type="Pfam" id="PF14579">
    <property type="entry name" value="HHH_6"/>
    <property type="match status" value="1"/>
</dbReference>
<evidence type="ECO:0000313" key="8">
    <source>
        <dbReference type="EMBL" id="OGD10664.1"/>
    </source>
</evidence>
<sequence length="1194" mass="133556">MPANFVHLHNHTEYSLLDGLSKTKKMIAKLKAMDMTAAAITDHGVMYGVIEFYKNCQKEGIKPILGMEGYIVPENLRRKESKADRVNNHIVLLAKNMEGYKNLMKLSSIANVDGFYYRPRFDKESLQKHSSGLICLSACPKGELASAILENDLAKAKQVAAWYQEVFGSENYYLEVQRHQYEDYVASAQDNKIKESLRQLQKTENTWVEGIVSLSRDLGIPIVATNDSHYIEQADAQAQDVLVCVSTAKNVTDTDRLRYVDTPTFFLRSEAEMRSIFPDLPDALTNTLKVAAQIDLTIEMGKWHFPLFELPKNKDAPTLLRELCQARLSEHYDHMTEELQTRLDFELNTIIDKGYAPYFLILADMVNFCTDHGIITNTRGSAAGSVVSYIMGITTVDPLRYYLPFERFLNPFRPSPPDIDLDIADDRREELIVYVTEKYGHDKVAQICTFGRMLARAAVRDVARVLGHPYSFGDRIAKVIPLGSQGFPMSIDRALDESPELKALYDSDPQVKETVDLAKQIEGGARHASVHAAGTVVSPSIMTDFTPLQLEPKGTKIITQYEMHACEDVGLVKFDILGIRNLSILGAARDIVENERQIKINLRKIPLEDKKTFTMLAKGETMGVFQLGGSGMTKWLKELKPNRIEDIMAMIALFRPGPMANIPEYLARKNGRSPIEYMHPKMAKFLEKSYGILVYQDDLLFTALELAGYNWESVDKFRKAVGKKIPEEMAKQHDIFVKGCQTASAMTKDEAEKIWELFVPFQGYGFNKAHAASYGIVSYQTAYMKAHYPVEYMTALLTAESGNTDKVVDAVEECKRMKITVLAPDINLSQTQFTIEPNTQSLDGRAIRFGLSAIKNVGEAAIDAILQARKSVPFTSFTDFCFRVDGQKVNRKVLESLIKAGGLDRFGKRASMLAVLDKVREMGTSINKMKNLGQESLFGDSQQVDREDHLPDIDEFEKTQKLEMEKELLGFYLTDHPHAAKLSQLSQAVSQRIGDLYTENFHGQTVTIGGIVEQVRLVTTKSTNQPMCFAKISDLGKSVEVIVFPKVYAVTSAIWKQDSLVLLQGKVESTETTAEEDGLEVQTRTVSVIVNTATAFVGPDTVLPEINGNHAPGPRSNDFNPGNSVNHSARISIYVPQNTPQSKLILLNNLLQAHKGKSLAELIFAGTSSSRSIPLPFGLDWSESLKKEISLLLE</sequence>
<organism evidence="8 9">
    <name type="scientific">Candidatus Amesbacteria bacterium RIFOXYB1_FULL_44_23</name>
    <dbReference type="NCBI Taxonomy" id="1797263"/>
    <lineage>
        <taxon>Bacteria</taxon>
        <taxon>Candidatus Amesiibacteriota</taxon>
    </lineage>
</organism>
<keyword evidence="4" id="KW-0235">DNA replication</keyword>
<dbReference type="Gene3D" id="1.10.10.1600">
    <property type="entry name" value="Bacterial DNA polymerase III alpha subunit, thumb domain"/>
    <property type="match status" value="1"/>
</dbReference>
<proteinExistence type="predicted"/>
<dbReference type="CDD" id="cd04485">
    <property type="entry name" value="DnaE_OBF"/>
    <property type="match status" value="1"/>
</dbReference>
<dbReference type="InterPro" id="IPR004013">
    <property type="entry name" value="PHP_dom"/>
</dbReference>
<reference evidence="8 9" key="1">
    <citation type="journal article" date="2016" name="Nat. Commun.">
        <title>Thousands of microbial genomes shed light on interconnected biogeochemical processes in an aquifer system.</title>
        <authorList>
            <person name="Anantharaman K."/>
            <person name="Brown C.T."/>
            <person name="Hug L.A."/>
            <person name="Sharon I."/>
            <person name="Castelle C.J."/>
            <person name="Probst A.J."/>
            <person name="Thomas B.C."/>
            <person name="Singh A."/>
            <person name="Wilkins M.J."/>
            <person name="Karaoz U."/>
            <person name="Brodie E.L."/>
            <person name="Williams K.H."/>
            <person name="Hubbard S.S."/>
            <person name="Banfield J.F."/>
        </authorList>
    </citation>
    <scope>NUCLEOTIDE SEQUENCE [LARGE SCALE GENOMIC DNA]</scope>
</reference>
<dbReference type="InterPro" id="IPR003141">
    <property type="entry name" value="Pol/His_phosphatase_N"/>
</dbReference>
<dbReference type="NCBIfam" id="NF004226">
    <property type="entry name" value="PRK05673.1"/>
    <property type="match status" value="1"/>
</dbReference>
<evidence type="ECO:0000259" key="7">
    <source>
        <dbReference type="SMART" id="SM00481"/>
    </source>
</evidence>
<dbReference type="CDD" id="cd12113">
    <property type="entry name" value="PHP_PolIIIA_DnaE3"/>
    <property type="match status" value="1"/>
</dbReference>
<evidence type="ECO:0000256" key="4">
    <source>
        <dbReference type="ARBA" id="ARBA00022705"/>
    </source>
</evidence>
<keyword evidence="5" id="KW-0239">DNA-directed DNA polymerase</keyword>
<dbReference type="EMBL" id="MEXR01000001">
    <property type="protein sequence ID" value="OGD10664.1"/>
    <property type="molecule type" value="Genomic_DNA"/>
</dbReference>
<keyword evidence="2" id="KW-0808">Transferase</keyword>
<evidence type="ECO:0000256" key="3">
    <source>
        <dbReference type="ARBA" id="ARBA00022695"/>
    </source>
</evidence>
<dbReference type="GO" id="GO:0003887">
    <property type="term" value="F:DNA-directed DNA polymerase activity"/>
    <property type="evidence" value="ECO:0007669"/>
    <property type="project" value="UniProtKB-KW"/>
</dbReference>
<dbReference type="PANTHER" id="PTHR32294:SF0">
    <property type="entry name" value="DNA POLYMERASE III SUBUNIT ALPHA"/>
    <property type="match status" value="1"/>
</dbReference>
<dbReference type="STRING" id="1797263.A2397_00135"/>
<dbReference type="NCBIfam" id="TIGR00594">
    <property type="entry name" value="polc"/>
    <property type="match status" value="1"/>
</dbReference>
<gene>
    <name evidence="8" type="ORF">A2397_00135</name>
</gene>
<evidence type="ECO:0000256" key="2">
    <source>
        <dbReference type="ARBA" id="ARBA00022679"/>
    </source>
</evidence>
<dbReference type="Gene3D" id="1.10.150.870">
    <property type="match status" value="1"/>
</dbReference>
<evidence type="ECO:0000256" key="6">
    <source>
        <dbReference type="ARBA" id="ARBA00049244"/>
    </source>
</evidence>
<dbReference type="Pfam" id="PF17657">
    <property type="entry name" value="DNA_pol3_finger"/>
    <property type="match status" value="1"/>
</dbReference>
<dbReference type="SUPFAM" id="SSF89550">
    <property type="entry name" value="PHP domain-like"/>
    <property type="match status" value="1"/>
</dbReference>
<dbReference type="Pfam" id="PF07733">
    <property type="entry name" value="DNA_pol3_alpha"/>
    <property type="match status" value="1"/>
</dbReference>
<dbReference type="InterPro" id="IPR041931">
    <property type="entry name" value="DNA_pol3_alpha_thumb_dom"/>
</dbReference>
<dbReference type="Pfam" id="PF02811">
    <property type="entry name" value="PHP"/>
    <property type="match status" value="1"/>
</dbReference>
<dbReference type="InterPro" id="IPR012340">
    <property type="entry name" value="NA-bd_OB-fold"/>
</dbReference>
<comment type="catalytic activity">
    <reaction evidence="6">
        <text>DNA(n) + a 2'-deoxyribonucleoside 5'-triphosphate = DNA(n+1) + diphosphate</text>
        <dbReference type="Rhea" id="RHEA:22508"/>
        <dbReference type="Rhea" id="RHEA-COMP:17339"/>
        <dbReference type="Rhea" id="RHEA-COMP:17340"/>
        <dbReference type="ChEBI" id="CHEBI:33019"/>
        <dbReference type="ChEBI" id="CHEBI:61560"/>
        <dbReference type="ChEBI" id="CHEBI:173112"/>
        <dbReference type="EC" id="2.7.7.7"/>
    </reaction>
</comment>
<dbReference type="SMART" id="SM00481">
    <property type="entry name" value="POLIIIAc"/>
    <property type="match status" value="1"/>
</dbReference>
<comment type="caution">
    <text evidence="8">The sequence shown here is derived from an EMBL/GenBank/DDBJ whole genome shotgun (WGS) entry which is preliminary data.</text>
</comment>
<dbReference type="InterPro" id="IPR016195">
    <property type="entry name" value="Pol/histidinol_Pase-like"/>
</dbReference>